<keyword evidence="6" id="KW-0067">ATP-binding</keyword>
<keyword evidence="4" id="KW-0547">Nucleotide-binding</keyword>
<evidence type="ECO:0000259" key="9">
    <source>
        <dbReference type="Pfam" id="PF01163"/>
    </source>
</evidence>
<dbReference type="GO" id="GO:0004674">
    <property type="term" value="F:protein serine/threonine kinase activity"/>
    <property type="evidence" value="ECO:0007669"/>
    <property type="project" value="UniProtKB-KW"/>
</dbReference>
<proteinExistence type="predicted"/>
<dbReference type="InterPro" id="IPR018934">
    <property type="entry name" value="RIO_dom"/>
</dbReference>
<dbReference type="Pfam" id="PF01163">
    <property type="entry name" value="RIO1"/>
    <property type="match status" value="1"/>
</dbReference>
<sequence length="142" mass="15929">MVKMATDSLLTTTSHRHSTTAHMKRLGMWVVVMDFIKGGTAHQGNKLNAEQGKSLHRAVELLHAKGWVFGDLREPNVILKPDAVCLIDFEWCGWCEDIDGKGLGAQYPTHIATGPDYKWAEGVGPDKFIRKAHDLYRLEQIC</sequence>
<comment type="caution">
    <text evidence="10">The sequence shown here is derived from an EMBL/GenBank/DDBJ whole genome shotgun (WGS) entry which is preliminary data.</text>
</comment>
<keyword evidence="11" id="KW-1185">Reference proteome</keyword>
<evidence type="ECO:0000313" key="10">
    <source>
        <dbReference type="EMBL" id="KAF7426002.1"/>
    </source>
</evidence>
<dbReference type="InterPro" id="IPR011009">
    <property type="entry name" value="Kinase-like_dom_sf"/>
</dbReference>
<comment type="catalytic activity">
    <reaction evidence="8">
        <text>L-seryl-[protein] + ATP = O-phospho-L-seryl-[protein] + ADP + H(+)</text>
        <dbReference type="Rhea" id="RHEA:17989"/>
        <dbReference type="Rhea" id="RHEA-COMP:9863"/>
        <dbReference type="Rhea" id="RHEA-COMP:11604"/>
        <dbReference type="ChEBI" id="CHEBI:15378"/>
        <dbReference type="ChEBI" id="CHEBI:29999"/>
        <dbReference type="ChEBI" id="CHEBI:30616"/>
        <dbReference type="ChEBI" id="CHEBI:83421"/>
        <dbReference type="ChEBI" id="CHEBI:456216"/>
        <dbReference type="EC" id="2.7.11.1"/>
    </reaction>
</comment>
<reference evidence="10" key="1">
    <citation type="submission" date="2019-07" db="EMBL/GenBank/DDBJ databases">
        <authorList>
            <person name="Palmer J.M."/>
        </authorList>
    </citation>
    <scope>NUCLEOTIDE SEQUENCE</scope>
    <source>
        <strain evidence="10">PC9</strain>
    </source>
</reference>
<dbReference type="GO" id="GO:0005524">
    <property type="term" value="F:ATP binding"/>
    <property type="evidence" value="ECO:0007669"/>
    <property type="project" value="UniProtKB-KW"/>
</dbReference>
<dbReference type="AlphaFoldDB" id="A0A8H7DQI8"/>
<evidence type="ECO:0000256" key="3">
    <source>
        <dbReference type="ARBA" id="ARBA00022679"/>
    </source>
</evidence>
<evidence type="ECO:0000256" key="8">
    <source>
        <dbReference type="ARBA" id="ARBA00048679"/>
    </source>
</evidence>
<evidence type="ECO:0000256" key="6">
    <source>
        <dbReference type="ARBA" id="ARBA00022840"/>
    </source>
</evidence>
<keyword evidence="5" id="KW-0418">Kinase</keyword>
<evidence type="ECO:0000256" key="1">
    <source>
        <dbReference type="ARBA" id="ARBA00012513"/>
    </source>
</evidence>
<dbReference type="GeneID" id="59378182"/>
<dbReference type="OrthoDB" id="4062651at2759"/>
<evidence type="ECO:0000256" key="7">
    <source>
        <dbReference type="ARBA" id="ARBA00047899"/>
    </source>
</evidence>
<protein>
    <recommendedName>
        <fullName evidence="1">non-specific serine/threonine protein kinase</fullName>
        <ecNumber evidence="1">2.7.11.1</ecNumber>
    </recommendedName>
</protein>
<dbReference type="Proteomes" id="UP000623687">
    <property type="component" value="Unassembled WGS sequence"/>
</dbReference>
<name>A0A8H7DQI8_PLEOS</name>
<organism evidence="10 11">
    <name type="scientific">Pleurotus ostreatus</name>
    <name type="common">Oyster mushroom</name>
    <name type="synonym">White-rot fungus</name>
    <dbReference type="NCBI Taxonomy" id="5322"/>
    <lineage>
        <taxon>Eukaryota</taxon>
        <taxon>Fungi</taxon>
        <taxon>Dikarya</taxon>
        <taxon>Basidiomycota</taxon>
        <taxon>Agaricomycotina</taxon>
        <taxon>Agaricomycetes</taxon>
        <taxon>Agaricomycetidae</taxon>
        <taxon>Agaricales</taxon>
        <taxon>Pleurotineae</taxon>
        <taxon>Pleurotaceae</taxon>
        <taxon>Pleurotus</taxon>
    </lineage>
</organism>
<feature type="domain" description="RIO-type" evidence="9">
    <location>
        <begin position="30"/>
        <end position="89"/>
    </location>
</feature>
<dbReference type="SUPFAM" id="SSF56112">
    <property type="entry name" value="Protein kinase-like (PK-like)"/>
    <property type="match status" value="1"/>
</dbReference>
<dbReference type="EMBL" id="JACETU010000006">
    <property type="protein sequence ID" value="KAF7426002.1"/>
    <property type="molecule type" value="Genomic_DNA"/>
</dbReference>
<comment type="catalytic activity">
    <reaction evidence="7">
        <text>L-threonyl-[protein] + ATP = O-phospho-L-threonyl-[protein] + ADP + H(+)</text>
        <dbReference type="Rhea" id="RHEA:46608"/>
        <dbReference type="Rhea" id="RHEA-COMP:11060"/>
        <dbReference type="Rhea" id="RHEA-COMP:11605"/>
        <dbReference type="ChEBI" id="CHEBI:15378"/>
        <dbReference type="ChEBI" id="CHEBI:30013"/>
        <dbReference type="ChEBI" id="CHEBI:30616"/>
        <dbReference type="ChEBI" id="CHEBI:61977"/>
        <dbReference type="ChEBI" id="CHEBI:456216"/>
        <dbReference type="EC" id="2.7.11.1"/>
    </reaction>
</comment>
<evidence type="ECO:0000256" key="5">
    <source>
        <dbReference type="ARBA" id="ARBA00022777"/>
    </source>
</evidence>
<dbReference type="RefSeq" id="XP_036629306.1">
    <property type="nucleotide sequence ID" value="XM_036777878.1"/>
</dbReference>
<dbReference type="EC" id="2.7.11.1" evidence="1"/>
<dbReference type="VEuPathDB" id="FungiDB:PC9H_008364"/>
<evidence type="ECO:0000256" key="4">
    <source>
        <dbReference type="ARBA" id="ARBA00022741"/>
    </source>
</evidence>
<keyword evidence="2" id="KW-0723">Serine/threonine-protein kinase</keyword>
<keyword evidence="3" id="KW-0808">Transferase</keyword>
<evidence type="ECO:0000256" key="2">
    <source>
        <dbReference type="ARBA" id="ARBA00022527"/>
    </source>
</evidence>
<evidence type="ECO:0000313" key="11">
    <source>
        <dbReference type="Proteomes" id="UP000623687"/>
    </source>
</evidence>
<gene>
    <name evidence="10" type="ORF">PC9H_008364</name>
</gene>
<accession>A0A8H7DQI8</accession>